<dbReference type="GO" id="GO:0022857">
    <property type="term" value="F:transmembrane transporter activity"/>
    <property type="evidence" value="ECO:0007669"/>
    <property type="project" value="InterPro"/>
</dbReference>
<keyword evidence="2" id="KW-0813">Transport</keyword>
<dbReference type="GO" id="GO:0005886">
    <property type="term" value="C:plasma membrane"/>
    <property type="evidence" value="ECO:0007669"/>
    <property type="project" value="UniProtKB-SubCell"/>
</dbReference>
<keyword evidence="4 7" id="KW-0812">Transmembrane</keyword>
<sequence>MSQAGAIQGSRVRILIYLLFAIQLVSMGAMEMSGPFWPVHLRGLTTSESLFNFASIAVYVGPMLGIILTSAFWGRIGDRYGHKLMMIRALAGLSLTQLGLALFSDIWVILILRFLQGAFAGYIAPAQAYGVSIEAPSRRARLFAILQISTNVGSLLGAVVGGLILDYATFFWINIIASALCAVCTVIAAVTLPDVPPVKKALVVDKTAPARSGSLWQGSPLLSLLGVMGILLLARMLPQTSFSLYVSSVFEVSNSVVGLCYGLLALGFILSATAWSRYFEHRGQQDTLQRMTYVVIGCIVLTAVAGITHNPLVFVIAYFIWGVLLGATTPVLMALISKTADSSQQGHVLGIAQGTAQFASIAGISAGGLLSQVYGLQYTYLFVCLAYVVALIPIVALRYWPAAMQASPAPDGE</sequence>
<dbReference type="Pfam" id="PF07690">
    <property type="entry name" value="MFS_1"/>
    <property type="match status" value="1"/>
</dbReference>
<feature type="transmembrane region" description="Helical" evidence="7">
    <location>
        <begin position="348"/>
        <end position="374"/>
    </location>
</feature>
<dbReference type="InterPro" id="IPR011701">
    <property type="entry name" value="MFS"/>
</dbReference>
<keyword evidence="6 7" id="KW-0472">Membrane</keyword>
<feature type="transmembrane region" description="Helical" evidence="7">
    <location>
        <begin position="142"/>
        <end position="165"/>
    </location>
</feature>
<feature type="transmembrane region" description="Helical" evidence="7">
    <location>
        <begin position="291"/>
        <end position="309"/>
    </location>
</feature>
<accession>A0A423P5X9</accession>
<dbReference type="PROSITE" id="PS50850">
    <property type="entry name" value="MFS"/>
    <property type="match status" value="1"/>
</dbReference>
<feature type="transmembrane region" description="Helical" evidence="7">
    <location>
        <begin position="85"/>
        <end position="104"/>
    </location>
</feature>
<feature type="transmembrane region" description="Helical" evidence="7">
    <location>
        <begin position="380"/>
        <end position="400"/>
    </location>
</feature>
<dbReference type="Proteomes" id="UP000283619">
    <property type="component" value="Unassembled WGS sequence"/>
</dbReference>
<dbReference type="InterPro" id="IPR020846">
    <property type="entry name" value="MFS_dom"/>
</dbReference>
<dbReference type="AlphaFoldDB" id="A0A423P5X9"/>
<evidence type="ECO:0000256" key="4">
    <source>
        <dbReference type="ARBA" id="ARBA00022692"/>
    </source>
</evidence>
<evidence type="ECO:0000256" key="3">
    <source>
        <dbReference type="ARBA" id="ARBA00022475"/>
    </source>
</evidence>
<comment type="subcellular location">
    <subcellularLocation>
        <location evidence="1">Cell membrane</location>
        <topology evidence="1">Multi-pass membrane protein</topology>
    </subcellularLocation>
</comment>
<keyword evidence="5 7" id="KW-1133">Transmembrane helix</keyword>
<feature type="transmembrane region" description="Helical" evidence="7">
    <location>
        <begin position="315"/>
        <end position="336"/>
    </location>
</feature>
<dbReference type="RefSeq" id="WP_123593823.1">
    <property type="nucleotide sequence ID" value="NZ_MOBZ01000009.1"/>
</dbReference>
<evidence type="ECO:0000313" key="10">
    <source>
        <dbReference type="Proteomes" id="UP000283619"/>
    </source>
</evidence>
<protein>
    <submittedName>
        <fullName evidence="9">MFS transporter</fullName>
    </submittedName>
</protein>
<evidence type="ECO:0000256" key="6">
    <source>
        <dbReference type="ARBA" id="ARBA00023136"/>
    </source>
</evidence>
<comment type="caution">
    <text evidence="9">The sequence shown here is derived from an EMBL/GenBank/DDBJ whole genome shotgun (WGS) entry which is preliminary data.</text>
</comment>
<gene>
    <name evidence="9" type="ORF">BK673_12215</name>
</gene>
<dbReference type="InterPro" id="IPR036259">
    <property type="entry name" value="MFS_trans_sf"/>
</dbReference>
<feature type="transmembrane region" description="Helical" evidence="7">
    <location>
        <begin position="256"/>
        <end position="279"/>
    </location>
</feature>
<feature type="transmembrane region" description="Helical" evidence="7">
    <location>
        <begin position="12"/>
        <end position="30"/>
    </location>
</feature>
<evidence type="ECO:0000256" key="5">
    <source>
        <dbReference type="ARBA" id="ARBA00022989"/>
    </source>
</evidence>
<dbReference type="Gene3D" id="1.20.1250.20">
    <property type="entry name" value="MFS general substrate transporter like domains"/>
    <property type="match status" value="1"/>
</dbReference>
<feature type="transmembrane region" description="Helical" evidence="7">
    <location>
        <begin position="213"/>
        <end position="236"/>
    </location>
</feature>
<feature type="transmembrane region" description="Helical" evidence="7">
    <location>
        <begin position="50"/>
        <end position="73"/>
    </location>
</feature>
<reference evidence="9 10" key="1">
    <citation type="submission" date="2016-10" db="EMBL/GenBank/DDBJ databases">
        <title>Comparative genome analysis of multiple Pseudomonas spp. focuses on biocontrol and plant growth promoting traits.</title>
        <authorList>
            <person name="Tao X.-Y."/>
            <person name="Taylor C.G."/>
        </authorList>
    </citation>
    <scope>NUCLEOTIDE SEQUENCE [LARGE SCALE GENOMIC DNA]</scope>
    <source>
        <strain evidence="9 10">36G2</strain>
    </source>
</reference>
<name>A0A423P5X9_PSEFL</name>
<dbReference type="PANTHER" id="PTHR43414">
    <property type="entry name" value="MULTIDRUG RESISTANCE PROTEIN MDTG"/>
    <property type="match status" value="1"/>
</dbReference>
<feature type="domain" description="Major facilitator superfamily (MFS) profile" evidence="8">
    <location>
        <begin position="14"/>
        <end position="404"/>
    </location>
</feature>
<evidence type="ECO:0000313" key="9">
    <source>
        <dbReference type="EMBL" id="ROO09666.1"/>
    </source>
</evidence>
<keyword evidence="3" id="KW-1003">Cell membrane</keyword>
<feature type="transmembrane region" description="Helical" evidence="7">
    <location>
        <begin position="171"/>
        <end position="192"/>
    </location>
</feature>
<evidence type="ECO:0000259" key="8">
    <source>
        <dbReference type="PROSITE" id="PS50850"/>
    </source>
</evidence>
<dbReference type="PANTHER" id="PTHR43414:SF1">
    <property type="entry name" value="PEPTIDE PERMEASE"/>
    <property type="match status" value="1"/>
</dbReference>
<evidence type="ECO:0000256" key="2">
    <source>
        <dbReference type="ARBA" id="ARBA00022448"/>
    </source>
</evidence>
<organism evidence="9 10">
    <name type="scientific">Pseudomonas fluorescens</name>
    <dbReference type="NCBI Taxonomy" id="294"/>
    <lineage>
        <taxon>Bacteria</taxon>
        <taxon>Pseudomonadati</taxon>
        <taxon>Pseudomonadota</taxon>
        <taxon>Gammaproteobacteria</taxon>
        <taxon>Pseudomonadales</taxon>
        <taxon>Pseudomonadaceae</taxon>
        <taxon>Pseudomonas</taxon>
    </lineage>
</organism>
<dbReference type="EMBL" id="MOBZ01000009">
    <property type="protein sequence ID" value="ROO09666.1"/>
    <property type="molecule type" value="Genomic_DNA"/>
</dbReference>
<evidence type="ECO:0000256" key="1">
    <source>
        <dbReference type="ARBA" id="ARBA00004651"/>
    </source>
</evidence>
<proteinExistence type="predicted"/>
<evidence type="ECO:0000256" key="7">
    <source>
        <dbReference type="SAM" id="Phobius"/>
    </source>
</evidence>
<dbReference type="SUPFAM" id="SSF103473">
    <property type="entry name" value="MFS general substrate transporter"/>
    <property type="match status" value="1"/>
</dbReference>